<gene>
    <name evidence="9" type="primary">cobA</name>
    <name evidence="9" type="ORF">KDK92_09830</name>
</gene>
<dbReference type="EMBL" id="JAGSOJ010000002">
    <property type="protein sequence ID" value="MCM1990042.1"/>
    <property type="molecule type" value="Genomic_DNA"/>
</dbReference>
<dbReference type="FunFam" id="3.40.1010.10:FF:000001">
    <property type="entry name" value="Siroheme synthase"/>
    <property type="match status" value="1"/>
</dbReference>
<dbReference type="CDD" id="cd11642">
    <property type="entry name" value="SUMT"/>
    <property type="match status" value="1"/>
</dbReference>
<dbReference type="RefSeq" id="WP_250859087.1">
    <property type="nucleotide sequence ID" value="NZ_JAGSOJ010000002.1"/>
</dbReference>
<evidence type="ECO:0000313" key="10">
    <source>
        <dbReference type="Proteomes" id="UP001056429"/>
    </source>
</evidence>
<keyword evidence="2 6" id="KW-0489">Methyltransferase</keyword>
<dbReference type="InterPro" id="IPR003754">
    <property type="entry name" value="4pyrrol_synth_uPrphyn_synth"/>
</dbReference>
<dbReference type="GO" id="GO:0004852">
    <property type="term" value="F:uroporphyrinogen-III synthase activity"/>
    <property type="evidence" value="ECO:0007669"/>
    <property type="project" value="InterPro"/>
</dbReference>
<dbReference type="EC" id="2.1.1.107" evidence="1"/>
<evidence type="ECO:0000256" key="1">
    <source>
        <dbReference type="ARBA" id="ARBA00012162"/>
    </source>
</evidence>
<name>A0A9J6P036_9CLOT</name>
<evidence type="ECO:0000256" key="2">
    <source>
        <dbReference type="ARBA" id="ARBA00022603"/>
    </source>
</evidence>
<proteinExistence type="inferred from homology"/>
<accession>A0A9J6P036</accession>
<dbReference type="SUPFAM" id="SSF53790">
    <property type="entry name" value="Tetrapyrrole methylase"/>
    <property type="match status" value="1"/>
</dbReference>
<comment type="similarity">
    <text evidence="6">Belongs to the precorrin methyltransferase family.</text>
</comment>
<reference evidence="9" key="1">
    <citation type="journal article" date="2021" name="mSystems">
        <title>Bacteria and Archaea Synergistically Convert Glycine Betaine to Biogenic Methane in the Formosa Cold Seep of the South China Sea.</title>
        <authorList>
            <person name="Li L."/>
            <person name="Zhang W."/>
            <person name="Zhang S."/>
            <person name="Song L."/>
            <person name="Sun Q."/>
            <person name="Zhang H."/>
            <person name="Xiang H."/>
            <person name="Dong X."/>
        </authorList>
    </citation>
    <scope>NUCLEOTIDE SEQUENCE</scope>
    <source>
        <strain evidence="9">ZWT</strain>
    </source>
</reference>
<dbReference type="NCBIfam" id="TIGR01469">
    <property type="entry name" value="cobA_cysG_Cterm"/>
    <property type="match status" value="1"/>
</dbReference>
<evidence type="ECO:0000256" key="6">
    <source>
        <dbReference type="RuleBase" id="RU003960"/>
    </source>
</evidence>
<dbReference type="InterPro" id="IPR035996">
    <property type="entry name" value="4pyrrol_Methylase_sf"/>
</dbReference>
<dbReference type="PANTHER" id="PTHR45790:SF3">
    <property type="entry name" value="S-ADENOSYL-L-METHIONINE-DEPENDENT UROPORPHYRINOGEN III METHYLTRANSFERASE, CHLOROPLASTIC"/>
    <property type="match status" value="1"/>
</dbReference>
<dbReference type="NCBIfam" id="NF004790">
    <property type="entry name" value="PRK06136.1"/>
    <property type="match status" value="1"/>
</dbReference>
<dbReference type="GO" id="GO:0019354">
    <property type="term" value="P:siroheme biosynthetic process"/>
    <property type="evidence" value="ECO:0007669"/>
    <property type="project" value="InterPro"/>
</dbReference>
<dbReference type="InterPro" id="IPR003043">
    <property type="entry name" value="Uropor_MeTrfase_CS"/>
</dbReference>
<dbReference type="Gene3D" id="3.30.950.10">
    <property type="entry name" value="Methyltransferase, Cobalt-precorrin-4 Transmethylase, Domain 2"/>
    <property type="match status" value="1"/>
</dbReference>
<dbReference type="PROSITE" id="PS00840">
    <property type="entry name" value="SUMT_2"/>
    <property type="match status" value="1"/>
</dbReference>
<feature type="domain" description="Tetrapyrrole methylase" evidence="7">
    <location>
        <begin position="4"/>
        <end position="213"/>
    </location>
</feature>
<dbReference type="Gene3D" id="3.40.1010.10">
    <property type="entry name" value="Cobalt-precorrin-4 Transmethylase, Domain 1"/>
    <property type="match status" value="1"/>
</dbReference>
<dbReference type="InterPro" id="IPR014776">
    <property type="entry name" value="4pyrrole_Mease_sub2"/>
</dbReference>
<comment type="caution">
    <text evidence="9">The sequence shown here is derived from an EMBL/GenBank/DDBJ whole genome shotgun (WGS) entry which is preliminary data.</text>
</comment>
<dbReference type="Pfam" id="PF00590">
    <property type="entry name" value="TP_methylase"/>
    <property type="match status" value="1"/>
</dbReference>
<evidence type="ECO:0000313" key="9">
    <source>
        <dbReference type="EMBL" id="MCM1990042.1"/>
    </source>
</evidence>
<reference evidence="9" key="2">
    <citation type="submission" date="2021-04" db="EMBL/GenBank/DDBJ databases">
        <authorList>
            <person name="Dong X."/>
        </authorList>
    </citation>
    <scope>NUCLEOTIDE SEQUENCE</scope>
    <source>
        <strain evidence="9">ZWT</strain>
    </source>
</reference>
<dbReference type="Pfam" id="PF02602">
    <property type="entry name" value="HEM4"/>
    <property type="match status" value="1"/>
</dbReference>
<dbReference type="InterPro" id="IPR006366">
    <property type="entry name" value="CobA/CysG_C"/>
</dbReference>
<dbReference type="InterPro" id="IPR036108">
    <property type="entry name" value="4pyrrol_syn_uPrphyn_synt_sf"/>
</dbReference>
<feature type="domain" description="Tetrapyrrole biosynthesis uroporphyrinogen III synthase" evidence="8">
    <location>
        <begin position="265"/>
        <end position="492"/>
    </location>
</feature>
<sequence>MKGKVFLVGAGPGDFGLITLKGLQCIRKADVLVYDRLANEEFLKETKEGCEYIYVGKKSSEHTKTQDEINEIIFKKAQEGKIVTRLKGGDPYVFGRGGEEGEYLYDRDIKFEVIPGISSSIGGLAYAGIPITHRNYASSFHVITGHLKDDNQELNWKALSEVNGTLVFLMGMSNLEKITESLIENGKDKNTAVAIVNWATRPEQRVVQGELHNIVEIVKKDGIGSPSVIVVGNVATLRDKLNFFEDKPLFGKNIVITRSRAQSSSLVKSIEELGGRAVEMPAIKIRKIENNKKLEKSIENLKDYDYIVFTSTNGVDIFFEELFQKGFDSRALGNCKIAAIGKGTEERLSTFGLRADIVPERAIGEALLEELSNVVDSNSNVLIPRAEGARRLIVEELSKVCKVEEVITYTTVKDCPNKDELLSKLKENKVDYITFTSSSTVKNFIEIIGDENIGLLDNVKCISIGPITSKTAKELGVKIYREAEESSIEGVLETIINEEE</sequence>
<keyword evidence="5" id="KW-0627">Porphyrin biosynthesis</keyword>
<evidence type="ECO:0000256" key="3">
    <source>
        <dbReference type="ARBA" id="ARBA00022679"/>
    </source>
</evidence>
<dbReference type="InterPro" id="IPR050161">
    <property type="entry name" value="Siro_Cobalamin_biosynth"/>
</dbReference>
<dbReference type="Gene3D" id="3.40.50.10090">
    <property type="match status" value="2"/>
</dbReference>
<dbReference type="AlphaFoldDB" id="A0A9J6P036"/>
<dbReference type="Proteomes" id="UP001056429">
    <property type="component" value="Unassembled WGS sequence"/>
</dbReference>
<evidence type="ECO:0000259" key="7">
    <source>
        <dbReference type="Pfam" id="PF00590"/>
    </source>
</evidence>
<organism evidence="9 10">
    <name type="scientific">Oceanirhabdus seepicola</name>
    <dbReference type="NCBI Taxonomy" id="2828781"/>
    <lineage>
        <taxon>Bacteria</taxon>
        <taxon>Bacillati</taxon>
        <taxon>Bacillota</taxon>
        <taxon>Clostridia</taxon>
        <taxon>Eubacteriales</taxon>
        <taxon>Clostridiaceae</taxon>
        <taxon>Oceanirhabdus</taxon>
    </lineage>
</organism>
<dbReference type="GO" id="GO:0032259">
    <property type="term" value="P:methylation"/>
    <property type="evidence" value="ECO:0007669"/>
    <property type="project" value="UniProtKB-KW"/>
</dbReference>
<dbReference type="SUPFAM" id="SSF69618">
    <property type="entry name" value="HemD-like"/>
    <property type="match status" value="1"/>
</dbReference>
<keyword evidence="3 6" id="KW-0808">Transferase</keyword>
<dbReference type="InterPro" id="IPR014777">
    <property type="entry name" value="4pyrrole_Mease_sub1"/>
</dbReference>
<dbReference type="GO" id="GO:0004851">
    <property type="term" value="F:uroporphyrin-III C-methyltransferase activity"/>
    <property type="evidence" value="ECO:0007669"/>
    <property type="project" value="UniProtKB-EC"/>
</dbReference>
<keyword evidence="4" id="KW-0949">S-adenosyl-L-methionine</keyword>
<dbReference type="InterPro" id="IPR000878">
    <property type="entry name" value="4pyrrol_Mease"/>
</dbReference>
<evidence type="ECO:0000259" key="8">
    <source>
        <dbReference type="Pfam" id="PF02602"/>
    </source>
</evidence>
<dbReference type="CDD" id="cd06578">
    <property type="entry name" value="HemD"/>
    <property type="match status" value="1"/>
</dbReference>
<keyword evidence="10" id="KW-1185">Reference proteome</keyword>
<protein>
    <recommendedName>
        <fullName evidence="1">uroporphyrinogen-III C-methyltransferase</fullName>
        <ecNumber evidence="1">2.1.1.107</ecNumber>
    </recommendedName>
</protein>
<evidence type="ECO:0000256" key="5">
    <source>
        <dbReference type="ARBA" id="ARBA00023244"/>
    </source>
</evidence>
<dbReference type="PANTHER" id="PTHR45790">
    <property type="entry name" value="SIROHEME SYNTHASE-RELATED"/>
    <property type="match status" value="1"/>
</dbReference>
<dbReference type="PROSITE" id="PS00839">
    <property type="entry name" value="SUMT_1"/>
    <property type="match status" value="1"/>
</dbReference>
<dbReference type="FunFam" id="3.30.950.10:FF:000001">
    <property type="entry name" value="Siroheme synthase"/>
    <property type="match status" value="1"/>
</dbReference>
<evidence type="ECO:0000256" key="4">
    <source>
        <dbReference type="ARBA" id="ARBA00022691"/>
    </source>
</evidence>